<dbReference type="Pfam" id="PF00078">
    <property type="entry name" value="RVT_1"/>
    <property type="match status" value="1"/>
</dbReference>
<dbReference type="EMBL" id="GBHO01004317">
    <property type="protein sequence ID" value="JAG39287.1"/>
    <property type="molecule type" value="Transcribed_RNA"/>
</dbReference>
<keyword evidence="2" id="KW-0548">Nucleotidyltransferase</keyword>
<dbReference type="PANTHER" id="PTHR33332">
    <property type="entry name" value="REVERSE TRANSCRIPTASE DOMAIN-CONTAINING PROTEIN"/>
    <property type="match status" value="1"/>
</dbReference>
<accession>A0A0A9Z201</accession>
<reference evidence="2" key="1">
    <citation type="journal article" date="2014" name="PLoS ONE">
        <title>Transcriptome-Based Identification of ABC Transporters in the Western Tarnished Plant Bug Lygus hesperus.</title>
        <authorList>
            <person name="Hull J.J."/>
            <person name="Chaney K."/>
            <person name="Geib S.M."/>
            <person name="Fabrick J.A."/>
            <person name="Brent C.S."/>
            <person name="Walsh D."/>
            <person name="Lavine L.C."/>
        </authorList>
    </citation>
    <scope>NUCLEOTIDE SEQUENCE</scope>
</reference>
<evidence type="ECO:0000313" key="2">
    <source>
        <dbReference type="EMBL" id="JAG39287.1"/>
    </source>
</evidence>
<feature type="non-terminal residue" evidence="2">
    <location>
        <position position="113"/>
    </location>
</feature>
<keyword evidence="2" id="KW-0808">Transferase</keyword>
<proteinExistence type="predicted"/>
<keyword evidence="2" id="KW-0695">RNA-directed DNA polymerase</keyword>
<protein>
    <submittedName>
        <fullName evidence="2">RNA-directed DNA polymerase from mobile element jockey</fullName>
    </submittedName>
</protein>
<dbReference type="PROSITE" id="PS50878">
    <property type="entry name" value="RT_POL"/>
    <property type="match status" value="1"/>
</dbReference>
<name>A0A0A9Z201_LYGHE</name>
<reference evidence="2" key="2">
    <citation type="submission" date="2014-07" db="EMBL/GenBank/DDBJ databases">
        <authorList>
            <person name="Hull J."/>
        </authorList>
    </citation>
    <scope>NUCLEOTIDE SEQUENCE</scope>
</reference>
<organism evidence="2">
    <name type="scientific">Lygus hesperus</name>
    <name type="common">Western plant bug</name>
    <dbReference type="NCBI Taxonomy" id="30085"/>
    <lineage>
        <taxon>Eukaryota</taxon>
        <taxon>Metazoa</taxon>
        <taxon>Ecdysozoa</taxon>
        <taxon>Arthropoda</taxon>
        <taxon>Hexapoda</taxon>
        <taxon>Insecta</taxon>
        <taxon>Pterygota</taxon>
        <taxon>Neoptera</taxon>
        <taxon>Paraneoptera</taxon>
        <taxon>Hemiptera</taxon>
        <taxon>Heteroptera</taxon>
        <taxon>Panheteroptera</taxon>
        <taxon>Cimicomorpha</taxon>
        <taxon>Miridae</taxon>
        <taxon>Mirini</taxon>
        <taxon>Lygus</taxon>
    </lineage>
</organism>
<dbReference type="InterPro" id="IPR000477">
    <property type="entry name" value="RT_dom"/>
</dbReference>
<dbReference type="GO" id="GO:0003964">
    <property type="term" value="F:RNA-directed DNA polymerase activity"/>
    <property type="evidence" value="ECO:0007669"/>
    <property type="project" value="UniProtKB-KW"/>
</dbReference>
<evidence type="ECO:0000259" key="1">
    <source>
        <dbReference type="PROSITE" id="PS50878"/>
    </source>
</evidence>
<gene>
    <name evidence="2" type="primary">pol_410</name>
    <name evidence="2" type="ORF">CM83_1106</name>
</gene>
<feature type="non-terminal residue" evidence="2">
    <location>
        <position position="1"/>
    </location>
</feature>
<sequence>SHDLLVNELSNYEFCDGAISLMKSYLGNRYQAVSHLGRLSDYKINNIGIPQGSVLGPLIFLIFINDLPSNFPDRVILFADDTSLISKQSTLAEAQASHHILTNQVSEWFKANK</sequence>
<feature type="domain" description="Reverse transcriptase" evidence="1">
    <location>
        <begin position="1"/>
        <end position="113"/>
    </location>
</feature>
<dbReference type="AlphaFoldDB" id="A0A0A9Z201"/>